<organism evidence="2 3">
    <name type="scientific">Bradyrhizobium denitrificans</name>
    <dbReference type="NCBI Taxonomy" id="2734912"/>
    <lineage>
        <taxon>Bacteria</taxon>
        <taxon>Pseudomonadati</taxon>
        <taxon>Pseudomonadota</taxon>
        <taxon>Alphaproteobacteria</taxon>
        <taxon>Hyphomicrobiales</taxon>
        <taxon>Nitrobacteraceae</taxon>
        <taxon>Bradyrhizobium</taxon>
    </lineage>
</organism>
<sequence>MTWKEDRDALIAQTMAFVQAVTGKPADFSQFELPSAATKAAVSPQPPVTALPVTPLPDAARTASTTAALASLAPAPEWREPPREVPERSGQAEPSDLNLTADAETRRLDLTRADRPRREAFTSIASQLDLQRDMQAEIRARVARFRAHQERFNRERQEYFSATLERLKASAAGTVIPED</sequence>
<evidence type="ECO:0000313" key="2">
    <source>
        <dbReference type="EMBL" id="MBR1139526.1"/>
    </source>
</evidence>
<feature type="region of interest" description="Disordered" evidence="1">
    <location>
        <begin position="71"/>
        <end position="105"/>
    </location>
</feature>
<comment type="caution">
    <text evidence="2">The sequence shown here is derived from an EMBL/GenBank/DDBJ whole genome shotgun (WGS) entry which is preliminary data.</text>
</comment>
<evidence type="ECO:0000256" key="1">
    <source>
        <dbReference type="SAM" id="MobiDB-lite"/>
    </source>
</evidence>
<reference evidence="3" key="1">
    <citation type="journal article" date="2021" name="ISME J.">
        <title>Evolutionary origin and ecological implication of a unique nif island in free-living Bradyrhizobium lineages.</title>
        <authorList>
            <person name="Tao J."/>
        </authorList>
    </citation>
    <scope>NUCLEOTIDE SEQUENCE [LARGE SCALE GENOMIC DNA]</scope>
    <source>
        <strain evidence="3">SZCCT0094</strain>
    </source>
</reference>
<dbReference type="EMBL" id="JAFCLK010000030">
    <property type="protein sequence ID" value="MBR1139526.1"/>
    <property type="molecule type" value="Genomic_DNA"/>
</dbReference>
<proteinExistence type="predicted"/>
<keyword evidence="3" id="KW-1185">Reference proteome</keyword>
<feature type="compositionally biased region" description="Basic and acidic residues" evidence="1">
    <location>
        <begin position="77"/>
        <end position="87"/>
    </location>
</feature>
<protein>
    <submittedName>
        <fullName evidence="2">Uncharacterized protein</fullName>
    </submittedName>
</protein>
<accession>A0ABS5GEJ5</accession>
<evidence type="ECO:0000313" key="3">
    <source>
        <dbReference type="Proteomes" id="UP001314635"/>
    </source>
</evidence>
<name>A0ABS5GEJ5_9BRAD</name>
<dbReference type="RefSeq" id="WP_172237675.1">
    <property type="nucleotide sequence ID" value="NZ_JABFDP010000017.1"/>
</dbReference>
<dbReference type="Proteomes" id="UP001314635">
    <property type="component" value="Unassembled WGS sequence"/>
</dbReference>
<gene>
    <name evidence="2" type="ORF">JQ619_27580</name>
</gene>